<keyword evidence="2" id="KW-1185">Reference proteome</keyword>
<reference evidence="1" key="1">
    <citation type="journal article" date="2014" name="Int. J. Syst. Evol. Microbiol.">
        <title>Complete genome sequence of Corynebacterium casei LMG S-19264T (=DSM 44701T), isolated from a smear-ripened cheese.</title>
        <authorList>
            <consortium name="US DOE Joint Genome Institute (JGI-PGF)"/>
            <person name="Walter F."/>
            <person name="Albersmeier A."/>
            <person name="Kalinowski J."/>
            <person name="Ruckert C."/>
        </authorList>
    </citation>
    <scope>NUCLEOTIDE SEQUENCE</scope>
    <source>
        <strain evidence="1">JCM 19831</strain>
    </source>
</reference>
<organism evidence="1 2">
    <name type="scientific">Dactylosporangium sucinum</name>
    <dbReference type="NCBI Taxonomy" id="1424081"/>
    <lineage>
        <taxon>Bacteria</taxon>
        <taxon>Bacillati</taxon>
        <taxon>Actinomycetota</taxon>
        <taxon>Actinomycetes</taxon>
        <taxon>Micromonosporales</taxon>
        <taxon>Micromonosporaceae</taxon>
        <taxon>Dactylosporangium</taxon>
    </lineage>
</organism>
<reference evidence="1" key="2">
    <citation type="submission" date="2020-09" db="EMBL/GenBank/DDBJ databases">
        <authorList>
            <person name="Sun Q."/>
            <person name="Ohkuma M."/>
        </authorList>
    </citation>
    <scope>NUCLEOTIDE SEQUENCE</scope>
    <source>
        <strain evidence="1">JCM 19831</strain>
    </source>
</reference>
<dbReference type="RefSeq" id="WP_229834847.1">
    <property type="nucleotide sequence ID" value="NZ_BMPI01000010.1"/>
</dbReference>
<proteinExistence type="predicted"/>
<gene>
    <name evidence="1" type="ORF">GCM10007977_025980</name>
</gene>
<comment type="caution">
    <text evidence="1">The sequence shown here is derived from an EMBL/GenBank/DDBJ whole genome shotgun (WGS) entry which is preliminary data.</text>
</comment>
<accession>A0A917TII4</accession>
<dbReference type="AlphaFoldDB" id="A0A917TII4"/>
<sequence>MLGLATCGQLSSHYAAVTGAQRRAVMAAVYEIVAPVVFHGLTSRVERGRGHFACSQSVRALEPDCLDRYHDDVEAVIDDVFRNATMPIANLEGWVASRLTAATVDGHRRRRSAVGALQRPRVPRWLRDGLGGDPWLVDLATRILIWVGSPATAGVEVWPMQAWADSRAELTGKPLDVQATAADIQRVLAAMRQRRTWYEAYVEQPLGRKPAPLARLQGESDEPPAPLLLTDPHDAADAQLRALASVAVEAITDRLRAGDEPSAAVTEVLSTVFPPSSDVGDVIADQAVVGRVVNTVLEMVDPPQPADTSPSRRGGLTITMPELDNTVIGRWHRRLSSNPSAKRSHWRTKTMYFLAVAGLVESAPRAPLTWKSIVDAAKPGGSRSTFYEVAGAHARHPLIDDLIRDGRVDSIQLAVVYQRNEAVAQLVDETKVWSYWPYRERLLAAFAAAPRPPYAMEEALTRSLTVWAKRHPHLAAALDYTPPACAVEDLMILLHGRVAAGRAASVLTERLRRTV</sequence>
<dbReference type="Proteomes" id="UP000642070">
    <property type="component" value="Unassembled WGS sequence"/>
</dbReference>
<evidence type="ECO:0000313" key="2">
    <source>
        <dbReference type="Proteomes" id="UP000642070"/>
    </source>
</evidence>
<protein>
    <submittedName>
        <fullName evidence="1">Uncharacterized protein</fullName>
    </submittedName>
</protein>
<dbReference type="EMBL" id="BMPI01000010">
    <property type="protein sequence ID" value="GGM23595.1"/>
    <property type="molecule type" value="Genomic_DNA"/>
</dbReference>
<name>A0A917TII4_9ACTN</name>
<evidence type="ECO:0000313" key="1">
    <source>
        <dbReference type="EMBL" id="GGM23595.1"/>
    </source>
</evidence>